<organism evidence="1 2">
    <name type="scientific">Paraglomus occultum</name>
    <dbReference type="NCBI Taxonomy" id="144539"/>
    <lineage>
        <taxon>Eukaryota</taxon>
        <taxon>Fungi</taxon>
        <taxon>Fungi incertae sedis</taxon>
        <taxon>Mucoromycota</taxon>
        <taxon>Glomeromycotina</taxon>
        <taxon>Glomeromycetes</taxon>
        <taxon>Paraglomerales</taxon>
        <taxon>Paraglomeraceae</taxon>
        <taxon>Paraglomus</taxon>
    </lineage>
</organism>
<accession>A0A9N9DE06</accession>
<dbReference type="AlphaFoldDB" id="A0A9N9DE06"/>
<protein>
    <submittedName>
        <fullName evidence="1">7258_t:CDS:1</fullName>
    </submittedName>
</protein>
<dbReference type="EMBL" id="CAJVPJ010003095">
    <property type="protein sequence ID" value="CAG8634810.1"/>
    <property type="molecule type" value="Genomic_DNA"/>
</dbReference>
<gene>
    <name evidence="1" type="ORF">POCULU_LOCUS9095</name>
</gene>
<proteinExistence type="predicted"/>
<dbReference type="Proteomes" id="UP000789572">
    <property type="component" value="Unassembled WGS sequence"/>
</dbReference>
<evidence type="ECO:0000313" key="2">
    <source>
        <dbReference type="Proteomes" id="UP000789572"/>
    </source>
</evidence>
<evidence type="ECO:0000313" key="1">
    <source>
        <dbReference type="EMBL" id="CAG8634810.1"/>
    </source>
</evidence>
<sequence length="260" mass="29949">TDLSNSSATPLLELAQLFDTAADAEYYAIKANQKETLCWTNYGKEFIIQYNDLVKNSNGRIGEKKAKGVIYDKILEHLNIIRERRSKEMGLQLPEVSRKTLCKKTQKAVRTYKLFEKIGIDKIKKNFRGRDNYVPSNHMTEISTAFRQNQATKILPGSKKTLQEVSSSTTPPIQSSRISNSENIIDEDNKSLPEMVPKNSTKVSTLPEKEILIRNESDIDAIILILQQNFEKLPKKILDKWREGIAFEFCDNTKYWKKER</sequence>
<dbReference type="OrthoDB" id="2432162at2759"/>
<name>A0A9N9DE06_9GLOM</name>
<keyword evidence="2" id="KW-1185">Reference proteome</keyword>
<comment type="caution">
    <text evidence="1">The sequence shown here is derived from an EMBL/GenBank/DDBJ whole genome shotgun (WGS) entry which is preliminary data.</text>
</comment>
<feature type="non-terminal residue" evidence="1">
    <location>
        <position position="260"/>
    </location>
</feature>
<reference evidence="1" key="1">
    <citation type="submission" date="2021-06" db="EMBL/GenBank/DDBJ databases">
        <authorList>
            <person name="Kallberg Y."/>
            <person name="Tangrot J."/>
            <person name="Rosling A."/>
        </authorList>
    </citation>
    <scope>NUCLEOTIDE SEQUENCE</scope>
    <source>
        <strain evidence="1">IA702</strain>
    </source>
</reference>